<evidence type="ECO:0000313" key="4">
    <source>
        <dbReference type="Proteomes" id="UP000224740"/>
    </source>
</evidence>
<reference evidence="4" key="1">
    <citation type="submission" date="2017-09" db="EMBL/GenBank/DDBJ databases">
        <title>Arcobacter canalis sp. nov., a new species isolated from a water canal contaminated with urban sewage.</title>
        <authorList>
            <person name="Perez-Cataluna A."/>
            <person name="Salas-Masso N."/>
            <person name="Figueras M.J."/>
        </authorList>
    </citation>
    <scope>NUCLEOTIDE SEQUENCE [LARGE SCALE GENOMIC DNA]</scope>
    <source>
        <strain evidence="4">CECT 7727</strain>
    </source>
</reference>
<feature type="signal peptide" evidence="1">
    <location>
        <begin position="1"/>
        <end position="21"/>
    </location>
</feature>
<name>A0A347TJD9_9BACT</name>
<evidence type="ECO:0000313" key="5">
    <source>
        <dbReference type="Proteomes" id="UP000264693"/>
    </source>
</evidence>
<evidence type="ECO:0000313" key="2">
    <source>
        <dbReference type="EMBL" id="AXX86717.1"/>
    </source>
</evidence>
<proteinExistence type="predicted"/>
<dbReference type="EMBL" id="CP032101">
    <property type="protein sequence ID" value="AXX86717.1"/>
    <property type="molecule type" value="Genomic_DNA"/>
</dbReference>
<reference evidence="2 5" key="3">
    <citation type="submission" date="2018-08" db="EMBL/GenBank/DDBJ databases">
        <title>Complete genome of the Arcobacter marinus type strain JCM 15502.</title>
        <authorList>
            <person name="Miller W.G."/>
            <person name="Yee E."/>
            <person name="Huynh S."/>
            <person name="Parker C.T."/>
        </authorList>
    </citation>
    <scope>NUCLEOTIDE SEQUENCE [LARGE SCALE GENOMIC DNA]</scope>
    <source>
        <strain evidence="2 5">JCM 15502</strain>
    </source>
</reference>
<accession>A0A347TJD9</accession>
<dbReference type="KEGG" id="amar:AMRN_0966"/>
<feature type="chain" id="PRO_5017765656" evidence="1">
    <location>
        <begin position="22"/>
        <end position="302"/>
    </location>
</feature>
<dbReference type="AlphaFoldDB" id="A0A347TJD9"/>
<dbReference type="Proteomes" id="UP000224740">
    <property type="component" value="Unassembled WGS sequence"/>
</dbReference>
<evidence type="ECO:0000256" key="1">
    <source>
        <dbReference type="SAM" id="SignalP"/>
    </source>
</evidence>
<reference evidence="3" key="2">
    <citation type="submission" date="2017-09" db="EMBL/GenBank/DDBJ databases">
        <authorList>
            <person name="Perez-Cataluna A."/>
            <person name="Figueras M.J."/>
            <person name="Salas-Masso N."/>
        </authorList>
    </citation>
    <scope>NUCLEOTIDE SEQUENCE</scope>
    <source>
        <strain evidence="3">CECT 7727</strain>
    </source>
</reference>
<protein>
    <submittedName>
        <fullName evidence="2">Uncharacterized protein</fullName>
    </submittedName>
</protein>
<dbReference type="EMBL" id="NXAO01000074">
    <property type="protein sequence ID" value="PHO14159.1"/>
    <property type="molecule type" value="Genomic_DNA"/>
</dbReference>
<keyword evidence="4" id="KW-1185">Reference proteome</keyword>
<organism evidence="2 5">
    <name type="scientific">Malaciobacter marinus</name>
    <dbReference type="NCBI Taxonomy" id="505249"/>
    <lineage>
        <taxon>Bacteria</taxon>
        <taxon>Pseudomonadati</taxon>
        <taxon>Campylobacterota</taxon>
        <taxon>Epsilonproteobacteria</taxon>
        <taxon>Campylobacterales</taxon>
        <taxon>Arcobacteraceae</taxon>
        <taxon>Malaciobacter</taxon>
    </lineage>
</organism>
<keyword evidence="1" id="KW-0732">Signal</keyword>
<dbReference type="RefSeq" id="WP_099312602.1">
    <property type="nucleotide sequence ID" value="NZ_CP032101.1"/>
</dbReference>
<sequence length="302" mass="35339">MKKILLTTTLLFILFSQEIFANIIDTNQANTVLKKEEVLIGYYGRPNSPTLGILGETNLDELIKKMREKQKYFNTELENKLDVKLAFHLIHSLATKDPGRRNDYLLGMSEKTVLKYIKRAQKENFLVIIDLQLGTYTPYEAIKPVLKYLKYENVHLAIDPEFKIPKHRRYPPGRYIGHIFANQLNEAQELISTYLKENNINQEKKLIIHMFHKRMLRQKEQVKNYDNIKLIYNIDGHGSAQVKIKIYNGLYAATTQIDKAIGGFKIFYKNDIKPIMTPKQILGFEPVGNQKIMVRPYYINYH</sequence>
<evidence type="ECO:0000313" key="3">
    <source>
        <dbReference type="EMBL" id="PHO14159.1"/>
    </source>
</evidence>
<gene>
    <name evidence="2" type="ORF">AMRN_0966</name>
    <name evidence="3" type="ORF">CPH92_13375</name>
</gene>
<dbReference type="Proteomes" id="UP000264693">
    <property type="component" value="Chromosome"/>
</dbReference>